<comment type="caution">
    <text evidence="1">The sequence shown here is derived from an EMBL/GenBank/DDBJ whole genome shotgun (WGS) entry which is preliminary data.</text>
</comment>
<evidence type="ECO:0000313" key="1">
    <source>
        <dbReference type="EMBL" id="PKI53434.1"/>
    </source>
</evidence>
<protein>
    <submittedName>
        <fullName evidence="1">Uncharacterized protein</fullName>
    </submittedName>
</protein>
<evidence type="ECO:0000313" key="2">
    <source>
        <dbReference type="Proteomes" id="UP000233551"/>
    </source>
</evidence>
<dbReference type="EMBL" id="PGOL01001857">
    <property type="protein sequence ID" value="PKI53434.1"/>
    <property type="molecule type" value="Genomic_DNA"/>
</dbReference>
<name>A0A2I0JB00_PUNGR</name>
<proteinExistence type="predicted"/>
<sequence>MTKREEKVESSGKGMQGSAIYRIGSSDSTGIFNGLEKELQPSAAYATEAKMVWDDLKERYFQGREARRTRAMESTQANYWVAVERARTKYRSEWTNIGAVEWRKVNRKCTG</sequence>
<dbReference type="Proteomes" id="UP000233551">
    <property type="component" value="Unassembled WGS sequence"/>
</dbReference>
<accession>A0A2I0JB00</accession>
<organism evidence="1 2">
    <name type="scientific">Punica granatum</name>
    <name type="common">Pomegranate</name>
    <dbReference type="NCBI Taxonomy" id="22663"/>
    <lineage>
        <taxon>Eukaryota</taxon>
        <taxon>Viridiplantae</taxon>
        <taxon>Streptophyta</taxon>
        <taxon>Embryophyta</taxon>
        <taxon>Tracheophyta</taxon>
        <taxon>Spermatophyta</taxon>
        <taxon>Magnoliopsida</taxon>
        <taxon>eudicotyledons</taxon>
        <taxon>Gunneridae</taxon>
        <taxon>Pentapetalae</taxon>
        <taxon>rosids</taxon>
        <taxon>malvids</taxon>
        <taxon>Myrtales</taxon>
        <taxon>Lythraceae</taxon>
        <taxon>Punica</taxon>
    </lineage>
</organism>
<dbReference type="AlphaFoldDB" id="A0A2I0JB00"/>
<gene>
    <name evidence="1" type="ORF">CRG98_026124</name>
</gene>
<keyword evidence="2" id="KW-1185">Reference proteome</keyword>
<reference evidence="1 2" key="1">
    <citation type="submission" date="2017-11" db="EMBL/GenBank/DDBJ databases">
        <title>De-novo sequencing of pomegranate (Punica granatum L.) genome.</title>
        <authorList>
            <person name="Akparov Z."/>
            <person name="Amiraslanov A."/>
            <person name="Hajiyeva S."/>
            <person name="Abbasov M."/>
            <person name="Kaur K."/>
            <person name="Hamwieh A."/>
            <person name="Solovyev V."/>
            <person name="Salamov A."/>
            <person name="Braich B."/>
            <person name="Kosarev P."/>
            <person name="Mahmoud A."/>
            <person name="Hajiyev E."/>
            <person name="Babayeva S."/>
            <person name="Izzatullayeva V."/>
            <person name="Mammadov A."/>
            <person name="Mammadov A."/>
            <person name="Sharifova S."/>
            <person name="Ojaghi J."/>
            <person name="Eynullazada K."/>
            <person name="Bayramov B."/>
            <person name="Abdulazimova A."/>
            <person name="Shahmuradov I."/>
        </authorList>
    </citation>
    <scope>NUCLEOTIDE SEQUENCE [LARGE SCALE GENOMIC DNA]</scope>
    <source>
        <strain evidence="2">cv. AG2017</strain>
        <tissue evidence="1">Leaf</tissue>
    </source>
</reference>